<dbReference type="Proteomes" id="UP000078559">
    <property type="component" value="Chromosome 8"/>
</dbReference>
<gene>
    <name evidence="3" type="ORF">VM1G_07461</name>
</gene>
<dbReference type="Pfam" id="PF26640">
    <property type="entry name" value="DUF8212"/>
    <property type="match status" value="1"/>
</dbReference>
<evidence type="ECO:0000313" key="4">
    <source>
        <dbReference type="Proteomes" id="UP000078559"/>
    </source>
</evidence>
<reference evidence="3" key="1">
    <citation type="submission" date="2014-12" db="EMBL/GenBank/DDBJ databases">
        <title>Genome Sequence of Valsa Canker Pathogens Uncovers a Specific Adaption of Colonization on Woody Bark.</title>
        <authorList>
            <person name="Yin Z."/>
            <person name="Liu H."/>
            <person name="Gao X."/>
            <person name="Li Z."/>
            <person name="Song N."/>
            <person name="Ke X."/>
            <person name="Dai Q."/>
            <person name="Wu Y."/>
            <person name="Sun Y."/>
            <person name="Xu J.-R."/>
            <person name="Kang Z.K."/>
            <person name="Wang L."/>
            <person name="Huang L."/>
        </authorList>
    </citation>
    <scope>NUCLEOTIDE SEQUENCE [LARGE SCALE GENOMIC DNA]</scope>
    <source>
        <strain evidence="3">03-8</strain>
    </source>
</reference>
<feature type="domain" description="Heterokaryon incompatibility" evidence="1">
    <location>
        <begin position="22"/>
        <end position="69"/>
    </location>
</feature>
<dbReference type="OrthoDB" id="20872at2759"/>
<dbReference type="Pfam" id="PF06985">
    <property type="entry name" value="HET"/>
    <property type="match status" value="1"/>
</dbReference>
<dbReference type="EMBL" id="CM003105">
    <property type="protein sequence ID" value="KUI71945.1"/>
    <property type="molecule type" value="Genomic_DNA"/>
</dbReference>
<dbReference type="PANTHER" id="PTHR10622:SF12">
    <property type="entry name" value="HET DOMAIN-CONTAINING PROTEIN"/>
    <property type="match status" value="1"/>
</dbReference>
<accession>A0A194W792</accession>
<dbReference type="PANTHER" id="PTHR10622">
    <property type="entry name" value="HET DOMAIN-CONTAINING PROTEIN"/>
    <property type="match status" value="1"/>
</dbReference>
<evidence type="ECO:0000313" key="3">
    <source>
        <dbReference type="EMBL" id="KUI71945.1"/>
    </source>
</evidence>
<protein>
    <submittedName>
        <fullName evidence="3">Vegetative incompatibility protein HET-E-1</fullName>
    </submittedName>
</protein>
<proteinExistence type="predicted"/>
<keyword evidence="4" id="KW-1185">Reference proteome</keyword>
<dbReference type="InterPro" id="IPR010730">
    <property type="entry name" value="HET"/>
</dbReference>
<name>A0A194W792_CYTMA</name>
<evidence type="ECO:0000259" key="2">
    <source>
        <dbReference type="Pfam" id="PF26640"/>
    </source>
</evidence>
<evidence type="ECO:0000259" key="1">
    <source>
        <dbReference type="Pfam" id="PF06985"/>
    </source>
</evidence>
<feature type="domain" description="DUF8212" evidence="2">
    <location>
        <begin position="182"/>
        <end position="219"/>
    </location>
</feature>
<dbReference type="AlphaFoldDB" id="A0A194W792"/>
<organism evidence="3 4">
    <name type="scientific">Cytospora mali</name>
    <name type="common">Apple Valsa canker fungus</name>
    <name type="synonym">Valsa mali</name>
    <dbReference type="NCBI Taxonomy" id="578113"/>
    <lineage>
        <taxon>Eukaryota</taxon>
        <taxon>Fungi</taxon>
        <taxon>Dikarya</taxon>
        <taxon>Ascomycota</taxon>
        <taxon>Pezizomycotina</taxon>
        <taxon>Sordariomycetes</taxon>
        <taxon>Sordariomycetidae</taxon>
        <taxon>Diaporthales</taxon>
        <taxon>Cytosporaceae</taxon>
        <taxon>Cytospora</taxon>
    </lineage>
</organism>
<sequence length="535" mass="61641">MEMPCSYKEKKGFEKIKMICWQAAKDGLRYAWVDTCCIDKSSSAELSEAINSMFRWYQRSARCYVYLSDIRSGPSWQDELARCRWFTRGWTLQELLAPRQIHFFDQDWKYLCMKIEIIKEISTITGIDEAILEQRRPLSMVPVVQRMSWASSRHTTRIEDEAYCLMGIFDVNMPLLYGEEERAFLRLQEEIVNTTSDLTILAWTHPAPEIPSQRQATSHSGFLAESPRSFGHLGRMEADPLQRVTGFSTSNKLIKITARMSVQQLPDGQGGRMVLPVCSSGEGRVFGIHMRKSREDGSFLRQNPYKLIPMDISDKIIMIRATTPKTLLAALPAWEHECWRSRAWAISENFLNTRRFHLCQVHIPPYDMEHRSPYPWPELLWDGDIQAFFVDSTSCYAEGTATVIPFTAKVLGVQLNLTLIILGWDTLEDSALQFSLVQMNQRVDDHLLTTLTRSYRGYRHIDASTLKKNLQKARIPRKATISHRIVGSNLNALVMATPTIVEDDSLCQNPFWRFTLSSRLCSAAETPRIEVFEWE</sequence>
<dbReference type="InterPro" id="IPR058525">
    <property type="entry name" value="DUF8212"/>
</dbReference>